<sequence length="49" mass="5870">MIIFFLKSTTAGEYSRVYYFKQLWLAMQINSFYLCKPDFISMNYGNLVI</sequence>
<evidence type="ECO:0000313" key="1">
    <source>
        <dbReference type="EMBL" id="ABK26541.1"/>
    </source>
</evidence>
<proteinExistence type="evidence at transcript level"/>
<protein>
    <submittedName>
        <fullName evidence="1">Uncharacterized protein</fullName>
    </submittedName>
</protein>
<name>A9P0Y0_PICSI</name>
<organism evidence="1">
    <name type="scientific">Picea sitchensis</name>
    <name type="common">Sitka spruce</name>
    <name type="synonym">Pinus sitchensis</name>
    <dbReference type="NCBI Taxonomy" id="3332"/>
    <lineage>
        <taxon>Eukaryota</taxon>
        <taxon>Viridiplantae</taxon>
        <taxon>Streptophyta</taxon>
        <taxon>Embryophyta</taxon>
        <taxon>Tracheophyta</taxon>
        <taxon>Spermatophyta</taxon>
        <taxon>Pinopsida</taxon>
        <taxon>Pinidae</taxon>
        <taxon>Conifers I</taxon>
        <taxon>Pinales</taxon>
        <taxon>Pinaceae</taxon>
        <taxon>Picea</taxon>
    </lineage>
</organism>
<dbReference type="EMBL" id="EF087291">
    <property type="protein sequence ID" value="ABK26541.1"/>
    <property type="molecule type" value="mRNA"/>
</dbReference>
<accession>A9P0Y0</accession>
<dbReference type="AlphaFoldDB" id="A9P0Y0"/>
<reference evidence="1" key="1">
    <citation type="journal article" date="2008" name="BMC Genomics">
        <title>A conifer genomics resource of 200,000 spruce (Picea spp.) ESTs and 6,464 high-quality, sequence-finished full-length cDNAs for Sitka spruce (Picea sitchensis).</title>
        <authorList>
            <person name="Ralph S.G."/>
            <person name="Chun H.J."/>
            <person name="Kolosova N."/>
            <person name="Cooper D."/>
            <person name="Oddy C."/>
            <person name="Ritland C.E."/>
            <person name="Kirkpatrick R."/>
            <person name="Moore R."/>
            <person name="Barber S."/>
            <person name="Holt R.A."/>
            <person name="Jones S.J."/>
            <person name="Marra M.A."/>
            <person name="Douglas C.J."/>
            <person name="Ritland K."/>
            <person name="Bohlmann J."/>
        </authorList>
    </citation>
    <scope>NUCLEOTIDE SEQUENCE</scope>
    <source>
        <tissue evidence="1">Green portion of the leader tissue</tissue>
    </source>
</reference>